<dbReference type="Proteomes" id="UP000887013">
    <property type="component" value="Unassembled WGS sequence"/>
</dbReference>
<evidence type="ECO:0000313" key="2">
    <source>
        <dbReference type="EMBL" id="GFS42059.1"/>
    </source>
</evidence>
<protein>
    <submittedName>
        <fullName evidence="2">Uncharacterized protein</fullName>
    </submittedName>
</protein>
<organism evidence="2 3">
    <name type="scientific">Nephila pilipes</name>
    <name type="common">Giant wood spider</name>
    <name type="synonym">Nephila maculata</name>
    <dbReference type="NCBI Taxonomy" id="299642"/>
    <lineage>
        <taxon>Eukaryota</taxon>
        <taxon>Metazoa</taxon>
        <taxon>Ecdysozoa</taxon>
        <taxon>Arthropoda</taxon>
        <taxon>Chelicerata</taxon>
        <taxon>Arachnida</taxon>
        <taxon>Araneae</taxon>
        <taxon>Araneomorphae</taxon>
        <taxon>Entelegynae</taxon>
        <taxon>Araneoidea</taxon>
        <taxon>Nephilidae</taxon>
        <taxon>Nephila</taxon>
    </lineage>
</organism>
<evidence type="ECO:0000313" key="3">
    <source>
        <dbReference type="Proteomes" id="UP000887013"/>
    </source>
</evidence>
<comment type="caution">
    <text evidence="2">The sequence shown here is derived from an EMBL/GenBank/DDBJ whole genome shotgun (WGS) entry which is preliminary data.</text>
</comment>
<accession>A0A8X6J749</accession>
<reference evidence="2" key="1">
    <citation type="submission" date="2020-08" db="EMBL/GenBank/DDBJ databases">
        <title>Multicomponent nature underlies the extraordinary mechanical properties of spider dragline silk.</title>
        <authorList>
            <person name="Kono N."/>
            <person name="Nakamura H."/>
            <person name="Mori M."/>
            <person name="Yoshida Y."/>
            <person name="Ohtoshi R."/>
            <person name="Malay A.D."/>
            <person name="Moran D.A.P."/>
            <person name="Tomita M."/>
            <person name="Numata K."/>
            <person name="Arakawa K."/>
        </authorList>
    </citation>
    <scope>NUCLEOTIDE SEQUENCE</scope>
</reference>
<name>A0A8X6J749_NEPPI</name>
<sequence>MQLFEVKGLCHQARVELEEKFDAYKNARHGIKKNSVSSNKPNFRSEFSTSEDLSPLRHLKNPTTEKHKEMHFPRTRTIQCYGCGIPYDPNVLLLKL</sequence>
<keyword evidence="3" id="KW-1185">Reference proteome</keyword>
<gene>
    <name evidence="2" type="ORF">NPIL_381021</name>
</gene>
<evidence type="ECO:0000256" key="1">
    <source>
        <dbReference type="SAM" id="MobiDB-lite"/>
    </source>
</evidence>
<proteinExistence type="predicted"/>
<feature type="compositionally biased region" description="Polar residues" evidence="1">
    <location>
        <begin position="34"/>
        <end position="52"/>
    </location>
</feature>
<feature type="region of interest" description="Disordered" evidence="1">
    <location>
        <begin position="32"/>
        <end position="70"/>
    </location>
</feature>
<dbReference type="AlphaFoldDB" id="A0A8X6J749"/>
<dbReference type="EMBL" id="BMAW01043970">
    <property type="protein sequence ID" value="GFS42059.1"/>
    <property type="molecule type" value="Genomic_DNA"/>
</dbReference>